<keyword evidence="2" id="KW-1185">Reference proteome</keyword>
<accession>S7ZDL3</accession>
<dbReference type="AlphaFoldDB" id="S7ZDL3"/>
<organism evidence="1 2">
    <name type="scientific">Penicillium oxalicum (strain 114-2 / CGMCC 5302)</name>
    <name type="common">Penicillium decumbens</name>
    <dbReference type="NCBI Taxonomy" id="933388"/>
    <lineage>
        <taxon>Eukaryota</taxon>
        <taxon>Fungi</taxon>
        <taxon>Dikarya</taxon>
        <taxon>Ascomycota</taxon>
        <taxon>Pezizomycotina</taxon>
        <taxon>Eurotiomycetes</taxon>
        <taxon>Eurotiomycetidae</taxon>
        <taxon>Eurotiales</taxon>
        <taxon>Aspergillaceae</taxon>
        <taxon>Penicillium</taxon>
    </lineage>
</organism>
<gene>
    <name evidence="1" type="ORF">PDE_03275</name>
</gene>
<dbReference type="PhylomeDB" id="S7ZDL3"/>
<protein>
    <recommendedName>
        <fullName evidence="3">Heterokaryon incompatibility domain-containing protein</fullName>
    </recommendedName>
</protein>
<dbReference type="OrthoDB" id="2157530at2759"/>
<reference evidence="1 2" key="1">
    <citation type="journal article" date="2013" name="PLoS ONE">
        <title>Genomic and secretomic analyses reveal unique features of the lignocellulolytic enzyme system of Penicillium decumbens.</title>
        <authorList>
            <person name="Liu G."/>
            <person name="Zhang L."/>
            <person name="Wei X."/>
            <person name="Zou G."/>
            <person name="Qin Y."/>
            <person name="Ma L."/>
            <person name="Li J."/>
            <person name="Zheng H."/>
            <person name="Wang S."/>
            <person name="Wang C."/>
            <person name="Xun L."/>
            <person name="Zhao G.-P."/>
            <person name="Zhou Z."/>
            <person name="Qu Y."/>
        </authorList>
    </citation>
    <scope>NUCLEOTIDE SEQUENCE [LARGE SCALE GENOMIC DNA]</scope>
    <source>
        <strain evidence="2">114-2 / CGMCC 5302</strain>
    </source>
</reference>
<evidence type="ECO:0008006" key="3">
    <source>
        <dbReference type="Google" id="ProtNLM"/>
    </source>
</evidence>
<dbReference type="EMBL" id="KB644410">
    <property type="protein sequence ID" value="EPS28329.1"/>
    <property type="molecule type" value="Genomic_DNA"/>
</dbReference>
<evidence type="ECO:0000313" key="2">
    <source>
        <dbReference type="Proteomes" id="UP000019376"/>
    </source>
</evidence>
<sequence>MNKLPEDRPAFLLDLDRWTIRRFDDCWKDFRSDLRSKGFGAISYAWGRWKDRTRFARNGPDPDDDRYPAFDIGHDAKNQPLSWVFPIAIKAPGQTEEQFTVADARKALGTLGLRFVWWDWACIPQGFVQPPDPSKAQYQIHPELLPVLDQEMNKMRYVYPNSKRGLIWAHNGEWGQNGPLEQAIQACCNFPLYPSLTRTVVEVEDVVAKLEAANLSEQWLQSLWCFQEGVLFSHPNRHADPPPAVFLDRYARPLDVTSIRGQADLADLILVASSIASTIVFYLRRQAEDPQEDPFENFPAPRDKRSLYFKPWCFDAAYHVDARQMMDRVVRTGLVFYTAQSPLSLLNARWNRERGQYSQLADIEVNTIIGALEVDIAIYQQQASALPESDRLAVHREGMLCEIFKIYQWRMLLFATAMRQPSTTMKPVWPSLVEVRNKTQKIPTFTSLEYFLSSVHLAQRFKPPPPRYVGEPAPAPPPIPANQFALPTLEYSRDHQYLIMHGLSGFRMFDLQNYTKDNPLWTKCMFYTYEGNSAGHGIFAPGFMTVPFEEWTKAFQTTVVLVPVEHLPGKGPDMMPWEKKNRLRCVVLNNFGSPAALKYPSNTVSKLAGTFVGIVDIEGAPSLEDGTLELTDDVAIF</sequence>
<dbReference type="HOGENOM" id="CLU_038481_0_0_1"/>
<evidence type="ECO:0000313" key="1">
    <source>
        <dbReference type="EMBL" id="EPS28329.1"/>
    </source>
</evidence>
<dbReference type="Proteomes" id="UP000019376">
    <property type="component" value="Unassembled WGS sequence"/>
</dbReference>
<proteinExistence type="predicted"/>
<name>S7ZDL3_PENO1</name>